<dbReference type="InterPro" id="IPR004254">
    <property type="entry name" value="AdipoR/HlyIII-related"/>
</dbReference>
<feature type="transmembrane region" description="Helical" evidence="8">
    <location>
        <begin position="44"/>
        <end position="62"/>
    </location>
</feature>
<keyword evidence="6 8" id="KW-0472">Membrane</keyword>
<keyword evidence="7" id="KW-0479">Metal-binding</keyword>
<dbReference type="AlphaFoldDB" id="A0A1A7C4L9"/>
<protein>
    <submittedName>
        <fullName evidence="9">Hemolysin III</fullName>
    </submittedName>
</protein>
<dbReference type="Proteomes" id="UP000092713">
    <property type="component" value="Unassembled WGS sequence"/>
</dbReference>
<evidence type="ECO:0000256" key="4">
    <source>
        <dbReference type="ARBA" id="ARBA00022692"/>
    </source>
</evidence>
<reference evidence="9 10" key="1">
    <citation type="submission" date="2016-04" db="EMBL/GenBank/DDBJ databases">
        <title>Draft genome sequence of Janthinobacterium psychrotolerans sp. nov., isolated from freshwater sediments in Denmark.</title>
        <authorList>
            <person name="Gong X."/>
            <person name="Skrivergaard S."/>
            <person name="Korsgaard B.S."/>
            <person name="Schreiber L."/>
            <person name="Marshall I.P."/>
            <person name="Finster K."/>
            <person name="Schramm A."/>
        </authorList>
    </citation>
    <scope>NUCLEOTIDE SEQUENCE [LARGE SCALE GENOMIC DNA]</scope>
    <source>
        <strain evidence="9 10">S3-2</strain>
    </source>
</reference>
<name>A0A1A7C4L9_9BURK</name>
<evidence type="ECO:0000256" key="2">
    <source>
        <dbReference type="ARBA" id="ARBA00008488"/>
    </source>
</evidence>
<dbReference type="PANTHER" id="PTHR20855:SF3">
    <property type="entry name" value="LD03007P"/>
    <property type="match status" value="1"/>
</dbReference>
<feature type="transmembrane region" description="Helical" evidence="8">
    <location>
        <begin position="127"/>
        <end position="149"/>
    </location>
</feature>
<dbReference type="GO" id="GO:0046872">
    <property type="term" value="F:metal ion binding"/>
    <property type="evidence" value="ECO:0007669"/>
    <property type="project" value="UniProtKB-KW"/>
</dbReference>
<dbReference type="GO" id="GO:0005886">
    <property type="term" value="C:plasma membrane"/>
    <property type="evidence" value="ECO:0007669"/>
    <property type="project" value="UniProtKB-SubCell"/>
</dbReference>
<keyword evidence="10" id="KW-1185">Reference proteome</keyword>
<dbReference type="Pfam" id="PF03006">
    <property type="entry name" value="HlyIII"/>
    <property type="match status" value="1"/>
</dbReference>
<feature type="transmembrane region" description="Helical" evidence="8">
    <location>
        <begin position="155"/>
        <end position="173"/>
    </location>
</feature>
<evidence type="ECO:0000313" key="10">
    <source>
        <dbReference type="Proteomes" id="UP000092713"/>
    </source>
</evidence>
<keyword evidence="5 8" id="KW-1133">Transmembrane helix</keyword>
<evidence type="ECO:0000313" key="9">
    <source>
        <dbReference type="EMBL" id="OBV39700.1"/>
    </source>
</evidence>
<feature type="transmembrane region" description="Helical" evidence="8">
    <location>
        <begin position="74"/>
        <end position="93"/>
    </location>
</feature>
<evidence type="ECO:0000256" key="5">
    <source>
        <dbReference type="ARBA" id="ARBA00022989"/>
    </source>
</evidence>
<dbReference type="OrthoDB" id="9813689at2"/>
<dbReference type="RefSeq" id="WP_065307678.1">
    <property type="nucleotide sequence ID" value="NZ_LOCQ01000052.1"/>
</dbReference>
<sequence>MYPGERFNSISHVVGAALAAVGGVVLIVVAALTGDAWKIVSCSVYAAMLLTLYVTSSLYHSIRSARVKAVLQRLDHCAIYLLIAGTYTPFMLVTLRGPWGWSLFGVVWGLALVGIVQEYLYAKGARILSLVIYVMMGWLIVIGIQPLLAALEWNGFLWLAAGGLCYTGGIGFYATDHKLRHGHGIWHLFVLAGSICHFVAILFYVA</sequence>
<dbReference type="EMBL" id="LOCQ01000052">
    <property type="protein sequence ID" value="OBV39700.1"/>
    <property type="molecule type" value="Genomic_DNA"/>
</dbReference>
<comment type="subcellular location">
    <subcellularLocation>
        <location evidence="1">Cell membrane</location>
        <topology evidence="1">Multi-pass membrane protein</topology>
    </subcellularLocation>
</comment>
<feature type="binding site" evidence="7">
    <location>
        <position position="187"/>
    </location>
    <ligand>
        <name>Zn(2+)</name>
        <dbReference type="ChEBI" id="CHEBI:29105"/>
    </ligand>
</feature>
<dbReference type="STRING" id="1747903.ASR47_101191"/>
<feature type="transmembrane region" description="Helical" evidence="8">
    <location>
        <begin position="99"/>
        <end position="120"/>
    </location>
</feature>
<keyword evidence="3" id="KW-1003">Cell membrane</keyword>
<evidence type="ECO:0000256" key="3">
    <source>
        <dbReference type="ARBA" id="ARBA00022475"/>
    </source>
</evidence>
<proteinExistence type="inferred from homology"/>
<feature type="transmembrane region" description="Helical" evidence="8">
    <location>
        <begin position="12"/>
        <end position="32"/>
    </location>
</feature>
<dbReference type="PANTHER" id="PTHR20855">
    <property type="entry name" value="ADIPOR/PROGESTIN RECEPTOR-RELATED"/>
    <property type="match status" value="1"/>
</dbReference>
<evidence type="ECO:0000256" key="7">
    <source>
        <dbReference type="PIRSR" id="PIRSR604254-1"/>
    </source>
</evidence>
<comment type="caution">
    <text evidence="9">The sequence shown here is derived from an EMBL/GenBank/DDBJ whole genome shotgun (WGS) entry which is preliminary data.</text>
</comment>
<dbReference type="NCBIfam" id="TIGR01065">
    <property type="entry name" value="hlyIII"/>
    <property type="match status" value="1"/>
</dbReference>
<evidence type="ECO:0000256" key="8">
    <source>
        <dbReference type="SAM" id="Phobius"/>
    </source>
</evidence>
<dbReference type="GO" id="GO:0140911">
    <property type="term" value="F:pore-forming activity"/>
    <property type="evidence" value="ECO:0007669"/>
    <property type="project" value="InterPro"/>
</dbReference>
<keyword evidence="4 8" id="KW-0812">Transmembrane</keyword>
<feature type="transmembrane region" description="Helical" evidence="8">
    <location>
        <begin position="185"/>
        <end position="205"/>
    </location>
</feature>
<accession>A0A1A7C4L9</accession>
<feature type="binding site" evidence="7">
    <location>
        <position position="183"/>
    </location>
    <ligand>
        <name>Zn(2+)</name>
        <dbReference type="ChEBI" id="CHEBI:29105"/>
    </ligand>
</feature>
<evidence type="ECO:0000256" key="6">
    <source>
        <dbReference type="ARBA" id="ARBA00023136"/>
    </source>
</evidence>
<feature type="binding site" evidence="7">
    <location>
        <position position="60"/>
    </location>
    <ligand>
        <name>Zn(2+)</name>
        <dbReference type="ChEBI" id="CHEBI:29105"/>
    </ligand>
</feature>
<gene>
    <name evidence="9" type="ORF">ASR47_101191</name>
</gene>
<comment type="similarity">
    <text evidence="2">Belongs to the UPF0073 (Hly-III) family.</text>
</comment>
<organism evidence="9 10">
    <name type="scientific">Janthinobacterium psychrotolerans</name>
    <dbReference type="NCBI Taxonomy" id="1747903"/>
    <lineage>
        <taxon>Bacteria</taxon>
        <taxon>Pseudomonadati</taxon>
        <taxon>Pseudomonadota</taxon>
        <taxon>Betaproteobacteria</taxon>
        <taxon>Burkholderiales</taxon>
        <taxon>Oxalobacteraceae</taxon>
        <taxon>Janthinobacterium</taxon>
    </lineage>
</organism>
<dbReference type="InterPro" id="IPR005744">
    <property type="entry name" value="Hy-lIII"/>
</dbReference>
<dbReference type="PATRIC" id="fig|1747903.4.peg.3306"/>
<keyword evidence="7" id="KW-0862">Zinc</keyword>
<evidence type="ECO:0000256" key="1">
    <source>
        <dbReference type="ARBA" id="ARBA00004651"/>
    </source>
</evidence>